<evidence type="ECO:0000259" key="3">
    <source>
        <dbReference type="PROSITE" id="PS51677"/>
    </source>
</evidence>
<keyword evidence="2" id="KW-0378">Hydrolase</keyword>
<name>A0A1M5CFN5_9THEO</name>
<reference evidence="4 5" key="1">
    <citation type="submission" date="2016-11" db="EMBL/GenBank/DDBJ databases">
        <authorList>
            <person name="Jaros S."/>
            <person name="Januszkiewicz K."/>
            <person name="Wedrychowicz H."/>
        </authorList>
    </citation>
    <scope>NUCLEOTIDE SEQUENCE [LARGE SCALE GENOMIC DNA]</scope>
    <source>
        <strain evidence="4 5">DSM 17918</strain>
    </source>
</reference>
<dbReference type="GO" id="GO:0046872">
    <property type="term" value="F:metal ion binding"/>
    <property type="evidence" value="ECO:0007669"/>
    <property type="project" value="UniProtKB-KW"/>
</dbReference>
<organism evidence="4 5">
    <name type="scientific">Caldanaerobius fijiensis DSM 17918</name>
    <dbReference type="NCBI Taxonomy" id="1121256"/>
    <lineage>
        <taxon>Bacteria</taxon>
        <taxon>Bacillati</taxon>
        <taxon>Bacillota</taxon>
        <taxon>Clostridia</taxon>
        <taxon>Thermoanaerobacterales</taxon>
        <taxon>Thermoanaerobacteraceae</taxon>
        <taxon>Caldanaerobius</taxon>
    </lineage>
</organism>
<gene>
    <name evidence="4" type="ORF">SAMN02746089_02108</name>
</gene>
<dbReference type="GO" id="GO:0005975">
    <property type="term" value="P:carbohydrate metabolic process"/>
    <property type="evidence" value="ECO:0007669"/>
    <property type="project" value="InterPro"/>
</dbReference>
<dbReference type="CDD" id="cd10917">
    <property type="entry name" value="CE4_NodB_like_6s_7s"/>
    <property type="match status" value="1"/>
</dbReference>
<dbReference type="AlphaFoldDB" id="A0A1M5CFN5"/>
<evidence type="ECO:0000256" key="2">
    <source>
        <dbReference type="ARBA" id="ARBA00022801"/>
    </source>
</evidence>
<dbReference type="InterPro" id="IPR011330">
    <property type="entry name" value="Glyco_hydro/deAcase_b/a-brl"/>
</dbReference>
<dbReference type="Pfam" id="PF01522">
    <property type="entry name" value="Polysacc_deac_1"/>
    <property type="match status" value="1"/>
</dbReference>
<evidence type="ECO:0000313" key="5">
    <source>
        <dbReference type="Proteomes" id="UP000184088"/>
    </source>
</evidence>
<dbReference type="SUPFAM" id="SSF88713">
    <property type="entry name" value="Glycoside hydrolase/deacetylase"/>
    <property type="match status" value="1"/>
</dbReference>
<evidence type="ECO:0000313" key="4">
    <source>
        <dbReference type="EMBL" id="SHF53519.1"/>
    </source>
</evidence>
<dbReference type="InterPro" id="IPR002509">
    <property type="entry name" value="NODB_dom"/>
</dbReference>
<keyword evidence="5" id="KW-1185">Reference proteome</keyword>
<sequence>MMKRKMALILIVIIILAAISLSGYKSPMKYAAKKLTLWDHTKNTNTPTLAGGPEKKHRYTTRTKIIMMNHQYPYIIYYKGSNQKKQMALTFDDGPDNYFTPQILDILKREKVHATFFVVGKRAEANPQIVKRMYREGHIIGNHTWDHPFLTKLSAAKRYSEIKDTENEIFQITHYKTWLFRAPYGELNKDIIKQIDGMGYKIIAWSVDTVDWKGLKSGQIETIVFSHAENGSIILQHCAGGKNEDLSGTVKALPRIIEYYRREGFSFVTIPELLNLLQ</sequence>
<feature type="domain" description="NodB homology" evidence="3">
    <location>
        <begin position="85"/>
        <end position="268"/>
    </location>
</feature>
<dbReference type="STRING" id="1121256.SAMN02746089_02108"/>
<dbReference type="EMBL" id="FQVH01000028">
    <property type="protein sequence ID" value="SHF53519.1"/>
    <property type="molecule type" value="Genomic_DNA"/>
</dbReference>
<accession>A0A1M5CFN5</accession>
<dbReference type="Gene3D" id="3.20.20.370">
    <property type="entry name" value="Glycoside hydrolase/deacetylase"/>
    <property type="match status" value="1"/>
</dbReference>
<dbReference type="GO" id="GO:0016020">
    <property type="term" value="C:membrane"/>
    <property type="evidence" value="ECO:0007669"/>
    <property type="project" value="TreeGrafter"/>
</dbReference>
<dbReference type="PANTHER" id="PTHR10587">
    <property type="entry name" value="GLYCOSYL TRANSFERASE-RELATED"/>
    <property type="match status" value="1"/>
</dbReference>
<proteinExistence type="predicted"/>
<dbReference type="Proteomes" id="UP000184088">
    <property type="component" value="Unassembled WGS sequence"/>
</dbReference>
<dbReference type="GO" id="GO:0016810">
    <property type="term" value="F:hydrolase activity, acting on carbon-nitrogen (but not peptide) bonds"/>
    <property type="evidence" value="ECO:0007669"/>
    <property type="project" value="InterPro"/>
</dbReference>
<protein>
    <submittedName>
        <fullName evidence="4">Peptidoglycan/xylan/chitin deacetylase, PgdA/CDA1 family</fullName>
    </submittedName>
</protein>
<dbReference type="InterPro" id="IPR050248">
    <property type="entry name" value="Polysacc_deacetylase_ArnD"/>
</dbReference>
<dbReference type="PROSITE" id="PS51677">
    <property type="entry name" value="NODB"/>
    <property type="match status" value="1"/>
</dbReference>
<dbReference type="PANTHER" id="PTHR10587:SF133">
    <property type="entry name" value="CHITIN DEACETYLASE 1-RELATED"/>
    <property type="match status" value="1"/>
</dbReference>
<keyword evidence="1" id="KW-0479">Metal-binding</keyword>
<evidence type="ECO:0000256" key="1">
    <source>
        <dbReference type="ARBA" id="ARBA00022723"/>
    </source>
</evidence>